<reference evidence="1 2" key="1">
    <citation type="submission" date="2017-10" db="EMBL/GenBank/DDBJ databases">
        <title>Paenichitinophaga pekingensis gen. nov., sp. nov., isolated from activated sludge.</title>
        <authorList>
            <person name="Jin D."/>
            <person name="Kong X."/>
            <person name="Deng Y."/>
            <person name="Bai Z."/>
        </authorList>
    </citation>
    <scope>NUCLEOTIDE SEQUENCE [LARGE SCALE GENOMIC DNA]</scope>
    <source>
        <strain evidence="1 2">13</strain>
    </source>
</reference>
<accession>A0A291QZP1</accession>
<name>A0A291QZP1_9BACT</name>
<protein>
    <submittedName>
        <fullName evidence="1">Uncharacterized protein</fullName>
    </submittedName>
</protein>
<dbReference type="AlphaFoldDB" id="A0A291QZP1"/>
<organism evidence="1 2">
    <name type="scientific">Chitinophaga caeni</name>
    <dbReference type="NCBI Taxonomy" id="2029983"/>
    <lineage>
        <taxon>Bacteria</taxon>
        <taxon>Pseudomonadati</taxon>
        <taxon>Bacteroidota</taxon>
        <taxon>Chitinophagia</taxon>
        <taxon>Chitinophagales</taxon>
        <taxon>Chitinophagaceae</taxon>
        <taxon>Chitinophaga</taxon>
    </lineage>
</organism>
<keyword evidence="2" id="KW-1185">Reference proteome</keyword>
<dbReference type="KEGG" id="cbae:COR50_20590"/>
<evidence type="ECO:0000313" key="2">
    <source>
        <dbReference type="Proteomes" id="UP000220133"/>
    </source>
</evidence>
<sequence>MDKFYSFQWAQKKGEILVESLNDYNGQDLMLGKHSFKEPFLVKVSEGKRLYDIVYFQDPFNFAISERVHRLLNDAGVTGWNGYEIVIEGRNEKYYGFQVLGKCGELNRPKGSGFVTGYEFESETWDGSDFFCPQGTLLIFCTERVTQLLTTNQITNIELKEIDTIQWYSA</sequence>
<dbReference type="RefSeq" id="WP_098195748.1">
    <property type="nucleotide sequence ID" value="NZ_CP023777.1"/>
</dbReference>
<dbReference type="Proteomes" id="UP000220133">
    <property type="component" value="Chromosome"/>
</dbReference>
<gene>
    <name evidence="1" type="ORF">COR50_20590</name>
</gene>
<evidence type="ECO:0000313" key="1">
    <source>
        <dbReference type="EMBL" id="ATL49381.1"/>
    </source>
</evidence>
<dbReference type="OrthoDB" id="1438753at2"/>
<proteinExistence type="predicted"/>
<dbReference type="EMBL" id="CP023777">
    <property type="protein sequence ID" value="ATL49381.1"/>
    <property type="molecule type" value="Genomic_DNA"/>
</dbReference>